<proteinExistence type="predicted"/>
<protein>
    <submittedName>
        <fullName evidence="3">Uncharacterized protein</fullName>
    </submittedName>
</protein>
<feature type="compositionally biased region" description="Basic residues" evidence="1">
    <location>
        <begin position="82"/>
        <end position="96"/>
    </location>
</feature>
<gene>
    <name evidence="3" type="ORF">MKW94_026369</name>
</gene>
<evidence type="ECO:0000313" key="3">
    <source>
        <dbReference type="EMBL" id="MCL7030789.1"/>
    </source>
</evidence>
<dbReference type="Proteomes" id="UP001177140">
    <property type="component" value="Unassembled WGS sequence"/>
</dbReference>
<evidence type="ECO:0000256" key="1">
    <source>
        <dbReference type="SAM" id="MobiDB-lite"/>
    </source>
</evidence>
<dbReference type="AlphaFoldDB" id="A0AA41S0J6"/>
<organism evidence="3 4">
    <name type="scientific">Papaver nudicaule</name>
    <name type="common">Iceland poppy</name>
    <dbReference type="NCBI Taxonomy" id="74823"/>
    <lineage>
        <taxon>Eukaryota</taxon>
        <taxon>Viridiplantae</taxon>
        <taxon>Streptophyta</taxon>
        <taxon>Embryophyta</taxon>
        <taxon>Tracheophyta</taxon>
        <taxon>Spermatophyta</taxon>
        <taxon>Magnoliopsida</taxon>
        <taxon>Ranunculales</taxon>
        <taxon>Papaveraceae</taxon>
        <taxon>Papaveroideae</taxon>
        <taxon>Papaver</taxon>
    </lineage>
</organism>
<feature type="region of interest" description="Disordered" evidence="1">
    <location>
        <begin position="68"/>
        <end position="96"/>
    </location>
</feature>
<sequence>MNKFGVLLLVLIASTSCFVDKAEAFTAAYWTCMSTCRGLYCGAYCFGYAFGLNKQVVANGQSTLPQSVKKYAKHSHPEHYRNPKHRRSKHTKHAHH</sequence>
<evidence type="ECO:0000256" key="2">
    <source>
        <dbReference type="SAM" id="SignalP"/>
    </source>
</evidence>
<keyword evidence="2" id="KW-0732">Signal</keyword>
<dbReference type="PROSITE" id="PS51257">
    <property type="entry name" value="PROKAR_LIPOPROTEIN"/>
    <property type="match status" value="1"/>
</dbReference>
<name>A0AA41S0J6_PAPNU</name>
<feature type="chain" id="PRO_5041347378" evidence="2">
    <location>
        <begin position="25"/>
        <end position="96"/>
    </location>
</feature>
<feature type="signal peptide" evidence="2">
    <location>
        <begin position="1"/>
        <end position="24"/>
    </location>
</feature>
<evidence type="ECO:0000313" key="4">
    <source>
        <dbReference type="Proteomes" id="UP001177140"/>
    </source>
</evidence>
<reference evidence="3" key="1">
    <citation type="submission" date="2022-03" db="EMBL/GenBank/DDBJ databases">
        <title>A functionally conserved STORR gene fusion in Papaver species that diverged 16.8 million years ago.</title>
        <authorList>
            <person name="Catania T."/>
        </authorList>
    </citation>
    <scope>NUCLEOTIDE SEQUENCE</scope>
    <source>
        <strain evidence="3">S-191538</strain>
    </source>
</reference>
<accession>A0AA41S0J6</accession>
<comment type="caution">
    <text evidence="3">The sequence shown here is derived from an EMBL/GenBank/DDBJ whole genome shotgun (WGS) entry which is preliminary data.</text>
</comment>
<keyword evidence="4" id="KW-1185">Reference proteome</keyword>
<dbReference type="EMBL" id="JAJJMA010105382">
    <property type="protein sequence ID" value="MCL7030789.1"/>
    <property type="molecule type" value="Genomic_DNA"/>
</dbReference>